<evidence type="ECO:0000313" key="6">
    <source>
        <dbReference type="EMBL" id="QBH97742.1"/>
    </source>
</evidence>
<protein>
    <recommendedName>
        <fullName evidence="5">Pyosin/cloacin translocation domain-containing protein</fullName>
    </recommendedName>
</protein>
<evidence type="ECO:0000256" key="1">
    <source>
        <dbReference type="ARBA" id="ARBA00022529"/>
    </source>
</evidence>
<dbReference type="KEGG" id="prag:EKN56_15830"/>
<dbReference type="InterPro" id="IPR008727">
    <property type="entry name" value="PAAR_motif"/>
</dbReference>
<dbReference type="GO" id="GO:0031640">
    <property type="term" value="P:killing of cells of another organism"/>
    <property type="evidence" value="ECO:0007669"/>
    <property type="project" value="UniProtKB-KW"/>
</dbReference>
<evidence type="ECO:0000256" key="2">
    <source>
        <dbReference type="ARBA" id="ARBA00023022"/>
    </source>
</evidence>
<reference evidence="6 7" key="1">
    <citation type="submission" date="2019-03" db="EMBL/GenBank/DDBJ databases">
        <title>Pragia sp. nov. isolated from the gut tract of Carduelis flavirostris.</title>
        <authorList>
            <person name="Ge Y."/>
        </authorList>
    </citation>
    <scope>NUCLEOTIDE SEQUENCE [LARGE SCALE GENOMIC DNA]</scope>
    <source>
        <strain evidence="6 7">CF-458</strain>
    </source>
</reference>
<feature type="domain" description="Pyosin/cloacin translocation" evidence="5">
    <location>
        <begin position="272"/>
        <end position="413"/>
    </location>
</feature>
<dbReference type="InterPro" id="IPR036302">
    <property type="entry name" value="Pyosin/cloacin_T_dom_sf"/>
</dbReference>
<dbReference type="OrthoDB" id="982153at2"/>
<dbReference type="InterPro" id="IPR016128">
    <property type="entry name" value="Pyosin/cloacin_T_dom"/>
</dbReference>
<evidence type="ECO:0000256" key="4">
    <source>
        <dbReference type="SAM" id="MobiDB-lite"/>
    </source>
</evidence>
<keyword evidence="3" id="KW-0078">Bacteriocin</keyword>
<dbReference type="Pfam" id="PF06958">
    <property type="entry name" value="Pyocin_S"/>
    <property type="match status" value="1"/>
</dbReference>
<keyword evidence="1" id="KW-0929">Antimicrobial</keyword>
<dbReference type="Proteomes" id="UP000293154">
    <property type="component" value="Chromosome"/>
</dbReference>
<organism evidence="6 7">
    <name type="scientific">Limnobaculum zhutongyuii</name>
    <dbReference type="NCBI Taxonomy" id="2498113"/>
    <lineage>
        <taxon>Bacteria</taxon>
        <taxon>Pseudomonadati</taxon>
        <taxon>Pseudomonadota</taxon>
        <taxon>Gammaproteobacteria</taxon>
        <taxon>Enterobacterales</taxon>
        <taxon>Budviciaceae</taxon>
        <taxon>Limnobaculum</taxon>
    </lineage>
</organism>
<dbReference type="SUPFAM" id="SSF69369">
    <property type="entry name" value="Cloacin translocation domain"/>
    <property type="match status" value="1"/>
</dbReference>
<keyword evidence="7" id="KW-1185">Reference proteome</keyword>
<proteinExistence type="predicted"/>
<evidence type="ECO:0000313" key="7">
    <source>
        <dbReference type="Proteomes" id="UP000293154"/>
    </source>
</evidence>
<dbReference type="Gene3D" id="2.60.200.60">
    <property type="match status" value="1"/>
</dbReference>
<dbReference type="CDD" id="cd14744">
    <property type="entry name" value="PAAR_CT_2"/>
    <property type="match status" value="1"/>
</dbReference>
<dbReference type="GO" id="GO:0042742">
    <property type="term" value="P:defense response to bacterium"/>
    <property type="evidence" value="ECO:0007669"/>
    <property type="project" value="UniProtKB-KW"/>
</dbReference>
<gene>
    <name evidence="6" type="ORF">EKN56_15830</name>
</gene>
<accession>A0A411WNH1</accession>
<evidence type="ECO:0000256" key="3">
    <source>
        <dbReference type="ARBA" id="ARBA00023048"/>
    </source>
</evidence>
<evidence type="ECO:0000259" key="5">
    <source>
        <dbReference type="Pfam" id="PF06958"/>
    </source>
</evidence>
<dbReference type="AlphaFoldDB" id="A0A411WNH1"/>
<sequence length="548" mass="59910">MATKRIAVIGDRTTTGGVIITGADSCFGDGRQVARMGDRATCPKCNTVGTIIQGLGTFNIHGKGAALDGYLIACGCPARTNRIIANLSMMFADDEQDYVPGSSSSSVQSASFSDSTPQLNKSLSEEKETAKVFAKSCLQDDGCTDAGTESEPSTNFGTMLLYGAASLISSESEANHPSFLHYYPDSNTSHATYGAAPVPVVVPTPAGPMMAMQLMPVATYSSPSVTIPNMLTSVRNQMVVNMLMALKYSGMGIFITNPDKDLTQYTRSELGQIAKQQGTVKTRVRFAWKETDSNHAQVYGIHIEEGNPLENVRVRYMDWDRTETRYQFTEAGETKPTIIWTPVRPEGSDIPTNIGYPSPENGEFNQATILTFPIHELGKADTTEHYPALEEKDFNDYILVFPPDSGMPPIYVMFSNFFRGDDNYKGGPIGLPKEGEITARDIINHLSEKGDGRLTSFSGKKTSSTDSRGADYFTRKGRIVKVSSIDLEQLQSNGVIEIITKEKAKSIIESSSNKRTSGSDYSVYYTMEKNNEILIHGQIPAKYIKNTK</sequence>
<dbReference type="RefSeq" id="WP_130592673.1">
    <property type="nucleotide sequence ID" value="NZ_CP034752.1"/>
</dbReference>
<dbReference type="Pfam" id="PF05488">
    <property type="entry name" value="PAAR_motif"/>
    <property type="match status" value="1"/>
</dbReference>
<feature type="compositionally biased region" description="Low complexity" evidence="4">
    <location>
        <begin position="102"/>
        <end position="115"/>
    </location>
</feature>
<dbReference type="EMBL" id="CP034752">
    <property type="protein sequence ID" value="QBH97742.1"/>
    <property type="molecule type" value="Genomic_DNA"/>
</dbReference>
<keyword evidence="2" id="KW-0044">Antibiotic</keyword>
<name>A0A411WNH1_9GAMM</name>
<feature type="region of interest" description="Disordered" evidence="4">
    <location>
        <begin position="98"/>
        <end position="125"/>
    </location>
</feature>